<dbReference type="RefSeq" id="WP_038984629.1">
    <property type="nucleotide sequence ID" value="NZ_JACAJO010000004.1"/>
</dbReference>
<keyword evidence="3" id="KW-1185">Reference proteome</keyword>
<protein>
    <submittedName>
        <fullName evidence="2">Uncharacterized protein</fullName>
    </submittedName>
</protein>
<dbReference type="OrthoDB" id="6028159at2"/>
<dbReference type="NCBIfam" id="NF041635">
    <property type="entry name" value="STM3941_fam"/>
    <property type="match status" value="1"/>
</dbReference>
<feature type="transmembrane region" description="Helical" evidence="1">
    <location>
        <begin position="50"/>
        <end position="70"/>
    </location>
</feature>
<keyword evidence="1" id="KW-0812">Transmembrane</keyword>
<evidence type="ECO:0000256" key="1">
    <source>
        <dbReference type="SAM" id="Phobius"/>
    </source>
</evidence>
<dbReference type="EMBL" id="LQNU01000049">
    <property type="protein sequence ID" value="KZE82043.1"/>
    <property type="molecule type" value="Genomic_DNA"/>
</dbReference>
<evidence type="ECO:0000313" key="2">
    <source>
        <dbReference type="EMBL" id="KZE82043.1"/>
    </source>
</evidence>
<evidence type="ECO:0000313" key="3">
    <source>
        <dbReference type="Proteomes" id="UP000076630"/>
    </source>
</evidence>
<dbReference type="AlphaFoldDB" id="A0A163ZLS2"/>
<keyword evidence="1" id="KW-1133">Transmembrane helix</keyword>
<organism evidence="2 3">
    <name type="scientific">Myroides marinus</name>
    <dbReference type="NCBI Taxonomy" id="703342"/>
    <lineage>
        <taxon>Bacteria</taxon>
        <taxon>Pseudomonadati</taxon>
        <taxon>Bacteroidota</taxon>
        <taxon>Flavobacteriia</taxon>
        <taxon>Flavobacteriales</taxon>
        <taxon>Flavobacteriaceae</taxon>
        <taxon>Myroides</taxon>
    </lineage>
</organism>
<comment type="caution">
    <text evidence="2">The sequence shown here is derived from an EMBL/GenBank/DDBJ whole genome shotgun (WGS) entry which is preliminary data.</text>
</comment>
<feature type="transmembrane region" description="Helical" evidence="1">
    <location>
        <begin position="16"/>
        <end position="38"/>
    </location>
</feature>
<accession>A0A163ZLS2</accession>
<dbReference type="Proteomes" id="UP000076630">
    <property type="component" value="Unassembled WGS sequence"/>
</dbReference>
<reference evidence="2 3" key="1">
    <citation type="submission" date="2016-01" db="EMBL/GenBank/DDBJ databases">
        <title>Whole genome sequencing of Myroides marinus L41.</title>
        <authorList>
            <person name="Hong K.W."/>
        </authorList>
    </citation>
    <scope>NUCLEOTIDE SEQUENCE [LARGE SCALE GENOMIC DNA]</scope>
    <source>
        <strain evidence="2 3">L41</strain>
    </source>
</reference>
<name>A0A163ZLS2_9FLAO</name>
<keyword evidence="1" id="KW-0472">Membrane</keyword>
<proteinExistence type="predicted"/>
<dbReference type="InterPro" id="IPR048136">
    <property type="entry name" value="STM3941-like"/>
</dbReference>
<gene>
    <name evidence="2" type="ORF">AV926_07900</name>
</gene>
<sequence length="180" mass="20466">MNRTLPIIYPINRFKLVLYLLGALLLVAAGILVFYNCLNHQGRYFMGSIELTYILAVLCIVFFGYASILFCSKLFSNKPGIIIDEKGIVENATSVVNGLIPWKDITSVALYKMQSNKFVLIYVLNPEEYIERQKNIIKKKSMQANLKTHGTSIFINTNMLKITDVELALVIKEQLAIRQN</sequence>